<dbReference type="EMBL" id="DF973581">
    <property type="protein sequence ID" value="GAU35207.1"/>
    <property type="molecule type" value="Genomic_DNA"/>
</dbReference>
<dbReference type="Proteomes" id="UP000242715">
    <property type="component" value="Unassembled WGS sequence"/>
</dbReference>
<sequence length="76" mass="8878">MGMETKLNCLMREKTASLHEQRRRPRCSSRKVCSIYKPKSSISDVFYFIFIIINLMSSRKCPDNPPELINYLSSMS</sequence>
<keyword evidence="2" id="KW-1185">Reference proteome</keyword>
<accession>A0A2Z6NYK9</accession>
<organism evidence="1 2">
    <name type="scientific">Trifolium subterraneum</name>
    <name type="common">Subterranean clover</name>
    <dbReference type="NCBI Taxonomy" id="3900"/>
    <lineage>
        <taxon>Eukaryota</taxon>
        <taxon>Viridiplantae</taxon>
        <taxon>Streptophyta</taxon>
        <taxon>Embryophyta</taxon>
        <taxon>Tracheophyta</taxon>
        <taxon>Spermatophyta</taxon>
        <taxon>Magnoliopsida</taxon>
        <taxon>eudicotyledons</taxon>
        <taxon>Gunneridae</taxon>
        <taxon>Pentapetalae</taxon>
        <taxon>rosids</taxon>
        <taxon>fabids</taxon>
        <taxon>Fabales</taxon>
        <taxon>Fabaceae</taxon>
        <taxon>Papilionoideae</taxon>
        <taxon>50 kb inversion clade</taxon>
        <taxon>NPAAA clade</taxon>
        <taxon>Hologalegina</taxon>
        <taxon>IRL clade</taxon>
        <taxon>Trifolieae</taxon>
        <taxon>Trifolium</taxon>
    </lineage>
</organism>
<reference evidence="2" key="1">
    <citation type="journal article" date="2017" name="Front. Plant Sci.">
        <title>Climate Clever Clovers: New Paradigm to Reduce the Environmental Footprint of Ruminants by Breeding Low Methanogenic Forages Utilizing Haplotype Variation.</title>
        <authorList>
            <person name="Kaur P."/>
            <person name="Appels R."/>
            <person name="Bayer P.E."/>
            <person name="Keeble-Gagnere G."/>
            <person name="Wang J."/>
            <person name="Hirakawa H."/>
            <person name="Shirasawa K."/>
            <person name="Vercoe P."/>
            <person name="Stefanova K."/>
            <person name="Durmic Z."/>
            <person name="Nichols P."/>
            <person name="Revell C."/>
            <person name="Isobe S.N."/>
            <person name="Edwards D."/>
            <person name="Erskine W."/>
        </authorList>
    </citation>
    <scope>NUCLEOTIDE SEQUENCE [LARGE SCALE GENOMIC DNA]</scope>
    <source>
        <strain evidence="2">cv. Daliak</strain>
    </source>
</reference>
<evidence type="ECO:0000313" key="1">
    <source>
        <dbReference type="EMBL" id="GAU35207.1"/>
    </source>
</evidence>
<dbReference type="AlphaFoldDB" id="A0A2Z6NYK9"/>
<proteinExistence type="predicted"/>
<name>A0A2Z6NYK9_TRISU</name>
<evidence type="ECO:0000313" key="2">
    <source>
        <dbReference type="Proteomes" id="UP000242715"/>
    </source>
</evidence>
<protein>
    <submittedName>
        <fullName evidence="1">Uncharacterized protein</fullName>
    </submittedName>
</protein>
<gene>
    <name evidence="1" type="ORF">TSUD_204830</name>
</gene>